<name>A0A2T0GTC9_ACTMO</name>
<feature type="transmembrane region" description="Helical" evidence="5">
    <location>
        <begin position="80"/>
        <end position="99"/>
    </location>
</feature>
<dbReference type="Proteomes" id="UP000239352">
    <property type="component" value="Unassembled WGS sequence"/>
</dbReference>
<evidence type="ECO:0000256" key="2">
    <source>
        <dbReference type="ARBA" id="ARBA00022692"/>
    </source>
</evidence>
<reference evidence="6 7" key="1">
    <citation type="submission" date="2018-03" db="EMBL/GenBank/DDBJ databases">
        <title>Actinopolyspora mortivallis from Sahara, screening for active biomolecules.</title>
        <authorList>
            <person name="Selama O."/>
            <person name="Wellington E.M.H."/>
            <person name="Hacene H."/>
        </authorList>
    </citation>
    <scope>NUCLEOTIDE SEQUENCE [LARGE SCALE GENOMIC DNA]</scope>
    <source>
        <strain evidence="6 7">M5A</strain>
    </source>
</reference>
<proteinExistence type="predicted"/>
<evidence type="ECO:0000313" key="6">
    <source>
        <dbReference type="EMBL" id="PRW62378.1"/>
    </source>
</evidence>
<dbReference type="EMBL" id="PVSR01000033">
    <property type="protein sequence ID" value="PRW62378.1"/>
    <property type="molecule type" value="Genomic_DNA"/>
</dbReference>
<dbReference type="InterPro" id="IPR027359">
    <property type="entry name" value="Volt_channel_dom_sf"/>
</dbReference>
<dbReference type="AlphaFoldDB" id="A0A2T0GTC9"/>
<evidence type="ECO:0000313" key="7">
    <source>
        <dbReference type="Proteomes" id="UP000239352"/>
    </source>
</evidence>
<keyword evidence="4 5" id="KW-0472">Membrane</keyword>
<feature type="transmembrane region" description="Helical" evidence="5">
    <location>
        <begin position="136"/>
        <end position="157"/>
    </location>
</feature>
<feature type="transmembrane region" description="Helical" evidence="5">
    <location>
        <begin position="49"/>
        <end position="68"/>
    </location>
</feature>
<keyword evidence="3 5" id="KW-1133">Transmembrane helix</keyword>
<evidence type="ECO:0000256" key="4">
    <source>
        <dbReference type="ARBA" id="ARBA00023136"/>
    </source>
</evidence>
<organism evidence="6 7">
    <name type="scientific">Actinopolyspora mortivallis</name>
    <dbReference type="NCBI Taxonomy" id="33906"/>
    <lineage>
        <taxon>Bacteria</taxon>
        <taxon>Bacillati</taxon>
        <taxon>Actinomycetota</taxon>
        <taxon>Actinomycetes</taxon>
        <taxon>Actinopolysporales</taxon>
        <taxon>Actinopolysporaceae</taxon>
        <taxon>Actinopolyspora</taxon>
    </lineage>
</organism>
<sequence>MSGGEPLTDSWENRVGRALHVPVLTAAAVSVPAVFLARLDGPVGAAGSVLNWLSMLVLTTESVLLFWASENRLRWLRTHWWMVLVSLLTIPAVVFAFGPAQVLRLVRLVAAVQLVRVVRLVKVARVVHERVGVLGAARYVLLAGVLVAAAVLLAIVLADETSLTRRTLDAVVQRWGWPTLLGALLLFVTAIGGAVTWLRRRRVG</sequence>
<dbReference type="Gene3D" id="1.20.120.350">
    <property type="entry name" value="Voltage-gated potassium channels. Chain C"/>
    <property type="match status" value="1"/>
</dbReference>
<feature type="transmembrane region" description="Helical" evidence="5">
    <location>
        <begin position="18"/>
        <end position="37"/>
    </location>
</feature>
<keyword evidence="2 5" id="KW-0812">Transmembrane</keyword>
<evidence type="ECO:0000256" key="1">
    <source>
        <dbReference type="ARBA" id="ARBA00004141"/>
    </source>
</evidence>
<evidence type="ECO:0000256" key="5">
    <source>
        <dbReference type="SAM" id="Phobius"/>
    </source>
</evidence>
<protein>
    <submittedName>
        <fullName evidence="6">Uncharacterized protein</fullName>
    </submittedName>
</protein>
<comment type="caution">
    <text evidence="6">The sequence shown here is derived from an EMBL/GenBank/DDBJ whole genome shotgun (WGS) entry which is preliminary data.</text>
</comment>
<dbReference type="RefSeq" id="WP_106114685.1">
    <property type="nucleotide sequence ID" value="NZ_PVSR01000033.1"/>
</dbReference>
<comment type="subcellular location">
    <subcellularLocation>
        <location evidence="1">Membrane</location>
        <topology evidence="1">Multi-pass membrane protein</topology>
    </subcellularLocation>
</comment>
<keyword evidence="7" id="KW-1185">Reference proteome</keyword>
<feature type="transmembrane region" description="Helical" evidence="5">
    <location>
        <begin position="177"/>
        <end position="198"/>
    </location>
</feature>
<evidence type="ECO:0000256" key="3">
    <source>
        <dbReference type="ARBA" id="ARBA00022989"/>
    </source>
</evidence>
<gene>
    <name evidence="6" type="ORF">CEP50_15590</name>
</gene>
<dbReference type="SUPFAM" id="SSF81324">
    <property type="entry name" value="Voltage-gated potassium channels"/>
    <property type="match status" value="1"/>
</dbReference>
<dbReference type="GO" id="GO:0016020">
    <property type="term" value="C:membrane"/>
    <property type="evidence" value="ECO:0007669"/>
    <property type="project" value="UniProtKB-SubCell"/>
</dbReference>
<accession>A0A2T0GTC9</accession>
<dbReference type="STRING" id="1050202.GCA_000384035_03292"/>
<dbReference type="InParanoid" id="A0A2T0GTC9"/>